<dbReference type="InterPro" id="IPR001216">
    <property type="entry name" value="P-phosphate_BS"/>
</dbReference>
<feature type="domain" description="Tryptophan synthase beta chain-like PALP" evidence="3">
    <location>
        <begin position="21"/>
        <end position="314"/>
    </location>
</feature>
<proteinExistence type="predicted"/>
<dbReference type="InterPro" id="IPR050214">
    <property type="entry name" value="Cys_Synth/Cystath_Beta-Synth"/>
</dbReference>
<organism evidence="4 5">
    <name type="scientific">Brooklawnia cerclae</name>
    <dbReference type="NCBI Taxonomy" id="349934"/>
    <lineage>
        <taxon>Bacteria</taxon>
        <taxon>Bacillati</taxon>
        <taxon>Actinomycetota</taxon>
        <taxon>Actinomycetes</taxon>
        <taxon>Propionibacteriales</taxon>
        <taxon>Propionibacteriaceae</taxon>
        <taxon>Brooklawnia</taxon>
    </lineage>
</organism>
<dbReference type="EMBL" id="JAAMOZ010000001">
    <property type="protein sequence ID" value="NIH57116.1"/>
    <property type="molecule type" value="Genomic_DNA"/>
</dbReference>
<comment type="cofactor">
    <cofactor evidence="1">
        <name>pyridoxal 5'-phosphate</name>
        <dbReference type="ChEBI" id="CHEBI:597326"/>
    </cofactor>
</comment>
<protein>
    <submittedName>
        <fullName evidence="4">Cysteine synthase B</fullName>
        <ecNumber evidence="4">2.5.1.47</ecNumber>
    </submittedName>
</protein>
<evidence type="ECO:0000313" key="5">
    <source>
        <dbReference type="Proteomes" id="UP000749311"/>
    </source>
</evidence>
<evidence type="ECO:0000259" key="3">
    <source>
        <dbReference type="Pfam" id="PF00291"/>
    </source>
</evidence>
<evidence type="ECO:0000313" key="4">
    <source>
        <dbReference type="EMBL" id="NIH57116.1"/>
    </source>
</evidence>
<name>A0ABX0SK95_9ACTN</name>
<comment type="caution">
    <text evidence="4">The sequence shown here is derived from an EMBL/GenBank/DDBJ whole genome shotgun (WGS) entry which is preliminary data.</text>
</comment>
<dbReference type="Gene3D" id="3.40.50.1100">
    <property type="match status" value="2"/>
</dbReference>
<dbReference type="SUPFAM" id="SSF53686">
    <property type="entry name" value="Tryptophan synthase beta subunit-like PLP-dependent enzymes"/>
    <property type="match status" value="1"/>
</dbReference>
<keyword evidence="5" id="KW-1185">Reference proteome</keyword>
<evidence type="ECO:0000256" key="2">
    <source>
        <dbReference type="ARBA" id="ARBA00022898"/>
    </source>
</evidence>
<gene>
    <name evidence="4" type="ORF">FB473_001761</name>
</gene>
<accession>A0ABX0SK95</accession>
<dbReference type="CDD" id="cd01561">
    <property type="entry name" value="CBS_like"/>
    <property type="match status" value="1"/>
</dbReference>
<dbReference type="Proteomes" id="UP000749311">
    <property type="component" value="Unassembled WGS sequence"/>
</dbReference>
<dbReference type="EC" id="2.5.1.47" evidence="4"/>
<dbReference type="InterPro" id="IPR001926">
    <property type="entry name" value="TrpB-like_PALP"/>
</dbReference>
<dbReference type="InterPro" id="IPR036052">
    <property type="entry name" value="TrpB-like_PALP_sf"/>
</dbReference>
<keyword evidence="2" id="KW-0663">Pyridoxal phosphate</keyword>
<reference evidence="4 5" key="1">
    <citation type="submission" date="2020-02" db="EMBL/GenBank/DDBJ databases">
        <title>Sequencing the genomes of 1000 actinobacteria strains.</title>
        <authorList>
            <person name="Klenk H.-P."/>
        </authorList>
    </citation>
    <scope>NUCLEOTIDE SEQUENCE [LARGE SCALE GENOMIC DNA]</scope>
    <source>
        <strain evidence="4 5">DSM 19609</strain>
    </source>
</reference>
<sequence>MAILPPPVFVHSLIGHLPLFAAIGHTPLIELTRVGRLPLGVRLFAKAEFMNPGGSVKDRAAAAMVLDGIERGLLPDPTFPLADRPRGSVPTIIDATSGNTGIALAMIGAAIGVPVALVMPENTSPERKSTMRHLGARVIDTVSAAEGSDGAFEAVREIVGRDPDAYFYPDQYNNPANARAHEFGTGAEIWEQTDGTVTHFVASMGTSGTFTGTARRLKREDPRVRAIAVQPDSPLHGIEGTKHMGSTIRPSILDETLIDAVQPISTEDAYDLTRSLARHEGLFCGISSGANVAASLRVAATAPPGSTLVTVLPDSGSRYLSDRFWGTEGARS</sequence>
<dbReference type="PANTHER" id="PTHR10314">
    <property type="entry name" value="CYSTATHIONINE BETA-SYNTHASE"/>
    <property type="match status" value="1"/>
</dbReference>
<dbReference type="PROSITE" id="PS00901">
    <property type="entry name" value="CYS_SYNTHASE"/>
    <property type="match status" value="1"/>
</dbReference>
<dbReference type="Pfam" id="PF00291">
    <property type="entry name" value="PALP"/>
    <property type="match status" value="1"/>
</dbReference>
<evidence type="ECO:0000256" key="1">
    <source>
        <dbReference type="ARBA" id="ARBA00001933"/>
    </source>
</evidence>
<keyword evidence="4" id="KW-0808">Transferase</keyword>
<dbReference type="RefSeq" id="WP_167166562.1">
    <property type="nucleotide sequence ID" value="NZ_BAAAOO010000011.1"/>
</dbReference>
<dbReference type="GO" id="GO:0004124">
    <property type="term" value="F:cysteine synthase activity"/>
    <property type="evidence" value="ECO:0007669"/>
    <property type="project" value="UniProtKB-EC"/>
</dbReference>